<feature type="domain" description="Bacterial surface antigen (D15)" evidence="4">
    <location>
        <begin position="331"/>
        <end position="630"/>
    </location>
</feature>
<dbReference type="Gene3D" id="3.10.20.310">
    <property type="entry name" value="membrane protein fhac"/>
    <property type="match status" value="1"/>
</dbReference>
<accession>A0A9X2BSA6</accession>
<organism evidence="5 6">
    <name type="scientific">Roseomonas acroporae</name>
    <dbReference type="NCBI Taxonomy" id="2937791"/>
    <lineage>
        <taxon>Bacteria</taxon>
        <taxon>Pseudomonadati</taxon>
        <taxon>Pseudomonadota</taxon>
        <taxon>Alphaproteobacteria</taxon>
        <taxon>Acetobacterales</taxon>
        <taxon>Roseomonadaceae</taxon>
        <taxon>Roseomonas</taxon>
    </lineage>
</organism>
<evidence type="ECO:0000259" key="4">
    <source>
        <dbReference type="Pfam" id="PF01103"/>
    </source>
</evidence>
<dbReference type="Proteomes" id="UP001139516">
    <property type="component" value="Unassembled WGS sequence"/>
</dbReference>
<protein>
    <submittedName>
        <fullName evidence="5">Autotransporter assembly complex protein TamA</fullName>
    </submittedName>
</protein>
<reference evidence="5" key="1">
    <citation type="submission" date="2022-04" db="EMBL/GenBank/DDBJ databases">
        <title>Roseomonas acroporae sp. nov., isolated from coral Acropora digitifera.</title>
        <authorList>
            <person name="Sun H."/>
        </authorList>
    </citation>
    <scope>NUCLEOTIDE SEQUENCE</scope>
    <source>
        <strain evidence="5">NAR14</strain>
    </source>
</reference>
<evidence type="ECO:0000313" key="6">
    <source>
        <dbReference type="Proteomes" id="UP001139516"/>
    </source>
</evidence>
<evidence type="ECO:0000313" key="5">
    <source>
        <dbReference type="EMBL" id="MCK8783358.1"/>
    </source>
</evidence>
<proteinExistence type="predicted"/>
<evidence type="ECO:0000256" key="2">
    <source>
        <dbReference type="ARBA" id="ARBA00022452"/>
    </source>
</evidence>
<keyword evidence="3" id="KW-0472">Membrane</keyword>
<dbReference type="GO" id="GO:0019867">
    <property type="term" value="C:outer membrane"/>
    <property type="evidence" value="ECO:0007669"/>
    <property type="project" value="InterPro"/>
</dbReference>
<evidence type="ECO:0000256" key="1">
    <source>
        <dbReference type="ARBA" id="ARBA00004370"/>
    </source>
</evidence>
<keyword evidence="2" id="KW-1134">Transmembrane beta strand</keyword>
<dbReference type="EMBL" id="JALPRX010000009">
    <property type="protein sequence ID" value="MCK8783358.1"/>
    <property type="molecule type" value="Genomic_DNA"/>
</dbReference>
<dbReference type="PANTHER" id="PTHR12815">
    <property type="entry name" value="SORTING AND ASSEMBLY MACHINERY SAMM50 PROTEIN FAMILY MEMBER"/>
    <property type="match status" value="1"/>
</dbReference>
<dbReference type="PANTHER" id="PTHR12815:SF42">
    <property type="entry name" value="BACTERIAL SURFACE ANTIGEN (D15) DOMAIN-CONTAINING PROTEIN"/>
    <property type="match status" value="1"/>
</dbReference>
<evidence type="ECO:0000256" key="3">
    <source>
        <dbReference type="ARBA" id="ARBA00023136"/>
    </source>
</evidence>
<name>A0A9X2BSA6_9PROT</name>
<sequence>MQDDDVPARHTLKRIALPFCLMLGMARAQEAPAPAEPGTVPYTIEITTPEGSDLGDPLRASSQLVQLRERAPTSALGVIGRTQADLPRLDAVLRSEGYYASRILVSVDGRPPDAPNLVEQLQPGRSVPIRITVEPGPRYTMGRILVRAAGTPMPSPEAREAVAEAADRPFGIAEGDPARAAAVLDAESTLVERLRQSGHPFAAAAPRDAVVDHNTRTMDVTYVLAPGPVANFARPLVTGQTRVSTALLDHIAGRITDRQFSPLLLDRTRRQLNALGVFDSVQARAAERLDESGRLPVTFVVEERKRRALGFTAAYETNFGPTGQVYWEHRNLFGGAERLRLEAEVSRLGSGGGTSRSNFRTTANLRFPNLFNSDYALVTEISYLRQRLEAYDRDAVAGSALLERRITDQLVLQGGPTFDIGRTGRDGNWTSYSLVGVQLGARYDSTDNPLNPTRGIKAGANVTPYYELRGGETFVRMRLDASTYFDLWGDTGSIVAVRGALGSVPGADRDALPYHMRYYAGGGGSVRGYDFQSIGPRDSRNRPLGGASLVEASVELRQRIRGPLGMALFVDAGAVGDNPTPTFSNLRVGAGAGVRYLTPIGPIRADFALPLQKQEGSSGYGIYVGLGQAF</sequence>
<comment type="caution">
    <text evidence="5">The sequence shown here is derived from an EMBL/GenBank/DDBJ whole genome shotgun (WGS) entry which is preliminary data.</text>
</comment>
<dbReference type="InterPro" id="IPR000184">
    <property type="entry name" value="Bac_surfAg_D15"/>
</dbReference>
<keyword evidence="6" id="KW-1185">Reference proteome</keyword>
<keyword evidence="2" id="KW-0812">Transmembrane</keyword>
<dbReference type="Pfam" id="PF01103">
    <property type="entry name" value="Omp85"/>
    <property type="match status" value="1"/>
</dbReference>
<comment type="subcellular location">
    <subcellularLocation>
        <location evidence="1">Membrane</location>
    </subcellularLocation>
</comment>
<dbReference type="Gene3D" id="2.40.160.50">
    <property type="entry name" value="membrane protein fhac: a member of the omp85/tpsb transporter family"/>
    <property type="match status" value="1"/>
</dbReference>
<gene>
    <name evidence="5" type="ORF">M0638_03040</name>
</gene>
<dbReference type="InterPro" id="IPR039910">
    <property type="entry name" value="D15-like"/>
</dbReference>
<dbReference type="AlphaFoldDB" id="A0A9X2BSA6"/>